<dbReference type="Proteomes" id="UP000287394">
    <property type="component" value="Chromosome"/>
</dbReference>
<comment type="subcellular location">
    <subcellularLocation>
        <location evidence="1">Cell membrane</location>
        <topology evidence="1">Multi-pass membrane protein</topology>
    </subcellularLocation>
</comment>
<name>A0A402D2R7_9BACT</name>
<keyword evidence="7" id="KW-0472">Membrane</keyword>
<dbReference type="KEGG" id="ccot:CCAX7_19620"/>
<dbReference type="Pfam" id="PF02653">
    <property type="entry name" value="BPD_transp_2"/>
    <property type="match status" value="1"/>
</dbReference>
<accession>A0A402D2R7</accession>
<reference evidence="9 10" key="1">
    <citation type="journal article" date="2019" name="Int. J. Syst. Evol. Microbiol.">
        <title>Capsulimonas corticalis gen. nov., sp. nov., an aerobic capsulated bacterium, of a novel bacterial order, Capsulimonadales ord. nov., of the class Armatimonadia of the phylum Armatimonadetes.</title>
        <authorList>
            <person name="Li J."/>
            <person name="Kudo C."/>
            <person name="Tonouchi A."/>
        </authorList>
    </citation>
    <scope>NUCLEOTIDE SEQUENCE [LARGE SCALE GENOMIC DNA]</scope>
    <source>
        <strain evidence="9 10">AX-7</strain>
    </source>
</reference>
<keyword evidence="4" id="KW-0997">Cell inner membrane</keyword>
<evidence type="ECO:0000256" key="6">
    <source>
        <dbReference type="ARBA" id="ARBA00022989"/>
    </source>
</evidence>
<evidence type="ECO:0000256" key="7">
    <source>
        <dbReference type="ARBA" id="ARBA00023136"/>
    </source>
</evidence>
<dbReference type="CDD" id="cd01536">
    <property type="entry name" value="PBP1_ABC_sugar_binding-like"/>
    <property type="match status" value="1"/>
</dbReference>
<dbReference type="GO" id="GO:0022857">
    <property type="term" value="F:transmembrane transporter activity"/>
    <property type="evidence" value="ECO:0007669"/>
    <property type="project" value="InterPro"/>
</dbReference>
<dbReference type="InterPro" id="IPR001851">
    <property type="entry name" value="ABC_transp_permease"/>
</dbReference>
<evidence type="ECO:0000256" key="4">
    <source>
        <dbReference type="ARBA" id="ARBA00022519"/>
    </source>
</evidence>
<dbReference type="Pfam" id="PF13407">
    <property type="entry name" value="Peripla_BP_4"/>
    <property type="match status" value="1"/>
</dbReference>
<protein>
    <recommendedName>
        <fullName evidence="8">Periplasmic binding protein domain-containing protein</fullName>
    </recommendedName>
</protein>
<evidence type="ECO:0000259" key="8">
    <source>
        <dbReference type="Pfam" id="PF13407"/>
    </source>
</evidence>
<keyword evidence="5" id="KW-0812">Transmembrane</keyword>
<dbReference type="CDD" id="cd06579">
    <property type="entry name" value="TM_PBP1_transp_AraH_like"/>
    <property type="match status" value="1"/>
</dbReference>
<keyword evidence="2" id="KW-0813">Transport</keyword>
<dbReference type="PANTHER" id="PTHR32196:SF21">
    <property type="entry name" value="ABC TRANSPORTER PERMEASE PROTEIN YPHD-RELATED"/>
    <property type="match status" value="1"/>
</dbReference>
<dbReference type="InterPro" id="IPR028082">
    <property type="entry name" value="Peripla_BP_I"/>
</dbReference>
<dbReference type="PANTHER" id="PTHR32196">
    <property type="entry name" value="ABC TRANSPORTER PERMEASE PROTEIN YPHD-RELATED-RELATED"/>
    <property type="match status" value="1"/>
</dbReference>
<feature type="domain" description="Periplasmic binding protein" evidence="8">
    <location>
        <begin position="481"/>
        <end position="737"/>
    </location>
</feature>
<evidence type="ECO:0000313" key="10">
    <source>
        <dbReference type="Proteomes" id="UP000287394"/>
    </source>
</evidence>
<sequence length="764" mass="80376">MAPSGDLAAAWAYRARIYLLCAAIFAAMAAVAPGFLTPGNLSSILKGTSANLYAAIGLTIVLIAGQLDLSIGALMTVGGMAAIGLEPKLGWPGAFAVAALCGLLVGAINGLLVTKAKISSFIVTLGTMTILGGAANLYSKGGTLFVSDFSFADRLDPAGLLFTPRVLLSLAALVLFALLLRRTSVGRGLYLIGGSARMAWYSGLPVDSYVLGAFMISGLLSALGGALFAASLNSANPSMGDRSLMPVIAAVIIGGTSMKGGKGSVIESAVAVLTLVALINGLSCLGAGFEVQQIASGAVLASVVAYDAWRAVRAAAVRGRRKELLAEFRDNDLTLVNEDDSITEENNSVEQRKDRTFAMACVAMVACVAIVAIYALSIRRPLGPLPETEPRTASASGSATSGAAAAAQADAAVMALKAIDGQPLISVDDAPLNAPPRPANPDALPLEDPMHWYDQEYAGWNVVRQNMPKSPGGPLAGRKVVCLRFMDHPYLTAYTRGMQKVADAYGIQLTTLVANNDINVQSQQVDQAINERPDLVIITPVDATAVVPLLRKLNQAGIPVIASNLMPIAQGTPYELTWTGPDDWGNTRMLAREFAKRMHYQGGYCIVRHMPGSAPFFSRTYGMVTELKKIAPKMVCLDMQSTGLEAEKTMQVVSDWITRYGSKLNGITSADDSGAQIGVDQAIANAHRPDIIRMAAGCSKVGMDAVKAGDLAAVTSQPAESDGAVPMKLAADWLSGKPIERPVYYLKKQLITKENVAQFQPAQW</sequence>
<dbReference type="AlphaFoldDB" id="A0A402D2R7"/>
<evidence type="ECO:0000256" key="2">
    <source>
        <dbReference type="ARBA" id="ARBA00022448"/>
    </source>
</evidence>
<dbReference type="EMBL" id="AP025739">
    <property type="protein sequence ID" value="BDI29911.1"/>
    <property type="molecule type" value="Genomic_DNA"/>
</dbReference>
<organism evidence="9 10">
    <name type="scientific">Capsulimonas corticalis</name>
    <dbReference type="NCBI Taxonomy" id="2219043"/>
    <lineage>
        <taxon>Bacteria</taxon>
        <taxon>Bacillati</taxon>
        <taxon>Armatimonadota</taxon>
        <taxon>Armatimonadia</taxon>
        <taxon>Capsulimonadales</taxon>
        <taxon>Capsulimonadaceae</taxon>
        <taxon>Capsulimonas</taxon>
    </lineage>
</organism>
<dbReference type="SUPFAM" id="SSF53822">
    <property type="entry name" value="Periplasmic binding protein-like I"/>
    <property type="match status" value="1"/>
</dbReference>
<evidence type="ECO:0000256" key="5">
    <source>
        <dbReference type="ARBA" id="ARBA00022692"/>
    </source>
</evidence>
<dbReference type="InterPro" id="IPR025997">
    <property type="entry name" value="SBP_2_dom"/>
</dbReference>
<evidence type="ECO:0000256" key="3">
    <source>
        <dbReference type="ARBA" id="ARBA00022475"/>
    </source>
</evidence>
<keyword evidence="6" id="KW-1133">Transmembrane helix</keyword>
<evidence type="ECO:0000256" key="1">
    <source>
        <dbReference type="ARBA" id="ARBA00004651"/>
    </source>
</evidence>
<proteinExistence type="predicted"/>
<dbReference type="GO" id="GO:0005886">
    <property type="term" value="C:plasma membrane"/>
    <property type="evidence" value="ECO:0007669"/>
    <property type="project" value="UniProtKB-SubCell"/>
</dbReference>
<evidence type="ECO:0000313" key="9">
    <source>
        <dbReference type="EMBL" id="BDI29911.1"/>
    </source>
</evidence>
<dbReference type="Gene3D" id="3.40.50.2300">
    <property type="match status" value="2"/>
</dbReference>
<keyword evidence="3" id="KW-1003">Cell membrane</keyword>
<gene>
    <name evidence="9" type="ORF">CCAX7_19620</name>
</gene>
<keyword evidence="10" id="KW-1185">Reference proteome</keyword>